<sequence length="287" mass="31674">MNFIHKNSTPRYIAASSSTFDFTKAGSTRIPGVRRNRNKDKVEAKEMDKIVNGLTYMNKGQIKAVAHLLTPEIVEELAIAARLPRSNQGRKRQEGLVAKRMRQYVDDASLEKLAAAVQLAESQNVYVDTDIAVLVETWRERLLEAETAAFQEVLKKAEEACVDLTAQRLAQLVRSYQLCLRQGEESTSGTSISDSAEDVFSRHANEDRSVGGTAQHGGDASDRPVNASEEVLTSRSLQASRTMALASLRPAEAQFTEAGRRRAQQLALNALEKALQPIAEYQVLNNS</sequence>
<reference evidence="2 3" key="1">
    <citation type="submission" date="2017-08" db="EMBL/GenBank/DDBJ databases">
        <title>Acidophilic green algal genome provides insights into adaptation to an acidic environment.</title>
        <authorList>
            <person name="Hirooka S."/>
            <person name="Hirose Y."/>
            <person name="Kanesaki Y."/>
            <person name="Higuchi S."/>
            <person name="Fujiwara T."/>
            <person name="Onuma R."/>
            <person name="Era A."/>
            <person name="Ohbayashi R."/>
            <person name="Uzuka A."/>
            <person name="Nozaki H."/>
            <person name="Yoshikawa H."/>
            <person name="Miyagishima S.Y."/>
        </authorList>
    </citation>
    <scope>NUCLEOTIDE SEQUENCE [LARGE SCALE GENOMIC DNA]</scope>
    <source>
        <strain evidence="2 3">NIES-2499</strain>
    </source>
</reference>
<dbReference type="EMBL" id="BEGY01000026">
    <property type="protein sequence ID" value="GAX77644.1"/>
    <property type="molecule type" value="Genomic_DNA"/>
</dbReference>
<keyword evidence="3" id="KW-1185">Reference proteome</keyword>
<evidence type="ECO:0000256" key="1">
    <source>
        <dbReference type="SAM" id="MobiDB-lite"/>
    </source>
</evidence>
<evidence type="ECO:0000313" key="3">
    <source>
        <dbReference type="Proteomes" id="UP000232323"/>
    </source>
</evidence>
<protein>
    <submittedName>
        <fullName evidence="2">Uncharacterized protein</fullName>
    </submittedName>
</protein>
<gene>
    <name evidence="2" type="ORF">CEUSTIGMA_g5087.t1</name>
</gene>
<name>A0A250X3J0_9CHLO</name>
<dbReference type="OrthoDB" id="547435at2759"/>
<dbReference type="Pfam" id="PF04751">
    <property type="entry name" value="DarP"/>
    <property type="match status" value="1"/>
</dbReference>
<dbReference type="Proteomes" id="UP000232323">
    <property type="component" value="Unassembled WGS sequence"/>
</dbReference>
<dbReference type="InterPro" id="IPR006839">
    <property type="entry name" value="DarP"/>
</dbReference>
<evidence type="ECO:0000313" key="2">
    <source>
        <dbReference type="EMBL" id="GAX77644.1"/>
    </source>
</evidence>
<organism evidence="2 3">
    <name type="scientific">Chlamydomonas eustigma</name>
    <dbReference type="NCBI Taxonomy" id="1157962"/>
    <lineage>
        <taxon>Eukaryota</taxon>
        <taxon>Viridiplantae</taxon>
        <taxon>Chlorophyta</taxon>
        <taxon>core chlorophytes</taxon>
        <taxon>Chlorophyceae</taxon>
        <taxon>CS clade</taxon>
        <taxon>Chlamydomonadales</taxon>
        <taxon>Chlamydomonadaceae</taxon>
        <taxon>Chlamydomonas</taxon>
    </lineage>
</organism>
<dbReference type="InterPro" id="IPR023153">
    <property type="entry name" value="DarP_sf"/>
</dbReference>
<feature type="region of interest" description="Disordered" evidence="1">
    <location>
        <begin position="206"/>
        <end position="235"/>
    </location>
</feature>
<dbReference type="AlphaFoldDB" id="A0A250X3J0"/>
<dbReference type="Gene3D" id="1.10.60.30">
    <property type="entry name" value="PSPTO4464-like domains"/>
    <property type="match status" value="1"/>
</dbReference>
<proteinExistence type="predicted"/>
<accession>A0A250X3J0</accession>
<comment type="caution">
    <text evidence="2">The sequence shown here is derived from an EMBL/GenBank/DDBJ whole genome shotgun (WGS) entry which is preliminary data.</text>
</comment>
<dbReference type="SUPFAM" id="SSF158710">
    <property type="entry name" value="PSPTO4464-like"/>
    <property type="match status" value="1"/>
</dbReference>